<feature type="compositionally biased region" description="Basic residues" evidence="1">
    <location>
        <begin position="11"/>
        <end position="20"/>
    </location>
</feature>
<name>A0A5P1EEK0_ASPOF</name>
<organism evidence="3 4">
    <name type="scientific">Asparagus officinalis</name>
    <name type="common">Garden asparagus</name>
    <dbReference type="NCBI Taxonomy" id="4686"/>
    <lineage>
        <taxon>Eukaryota</taxon>
        <taxon>Viridiplantae</taxon>
        <taxon>Streptophyta</taxon>
        <taxon>Embryophyta</taxon>
        <taxon>Tracheophyta</taxon>
        <taxon>Spermatophyta</taxon>
        <taxon>Magnoliopsida</taxon>
        <taxon>Liliopsida</taxon>
        <taxon>Asparagales</taxon>
        <taxon>Asparagaceae</taxon>
        <taxon>Asparagoideae</taxon>
        <taxon>Asparagus</taxon>
    </lineage>
</organism>
<gene>
    <name evidence="3" type="ORF">A4U43_C07F17130</name>
</gene>
<proteinExistence type="predicted"/>
<evidence type="ECO:0000313" key="4">
    <source>
        <dbReference type="Proteomes" id="UP000243459"/>
    </source>
</evidence>
<protein>
    <recommendedName>
        <fullName evidence="2">VQ domain-containing protein</fullName>
    </recommendedName>
</protein>
<dbReference type="PANTHER" id="PTHR33624:SF2">
    <property type="entry name" value="SIGMA FACTOR BINDING PROTEIN 1, CHLOROPLASTIC"/>
    <property type="match status" value="1"/>
</dbReference>
<reference evidence="4" key="1">
    <citation type="journal article" date="2017" name="Nat. Commun.">
        <title>The asparagus genome sheds light on the origin and evolution of a young Y chromosome.</title>
        <authorList>
            <person name="Harkess A."/>
            <person name="Zhou J."/>
            <person name="Xu C."/>
            <person name="Bowers J.E."/>
            <person name="Van der Hulst R."/>
            <person name="Ayyampalayam S."/>
            <person name="Mercati F."/>
            <person name="Riccardi P."/>
            <person name="McKain M.R."/>
            <person name="Kakrana A."/>
            <person name="Tang H."/>
            <person name="Ray J."/>
            <person name="Groenendijk J."/>
            <person name="Arikit S."/>
            <person name="Mathioni S.M."/>
            <person name="Nakano M."/>
            <person name="Shan H."/>
            <person name="Telgmann-Rauber A."/>
            <person name="Kanno A."/>
            <person name="Yue Z."/>
            <person name="Chen H."/>
            <person name="Li W."/>
            <person name="Chen Y."/>
            <person name="Xu X."/>
            <person name="Zhang Y."/>
            <person name="Luo S."/>
            <person name="Chen H."/>
            <person name="Gao J."/>
            <person name="Mao Z."/>
            <person name="Pires J.C."/>
            <person name="Luo M."/>
            <person name="Kudrna D."/>
            <person name="Wing R.A."/>
            <person name="Meyers B.C."/>
            <person name="Yi K."/>
            <person name="Kong H."/>
            <person name="Lavrijsen P."/>
            <person name="Sunseri F."/>
            <person name="Falavigna A."/>
            <person name="Ye Y."/>
            <person name="Leebens-Mack J.H."/>
            <person name="Chen G."/>
        </authorList>
    </citation>
    <scope>NUCLEOTIDE SEQUENCE [LARGE SCALE GENOMIC DNA]</scope>
    <source>
        <strain evidence="4">cv. DH0086</strain>
    </source>
</reference>
<evidence type="ECO:0000259" key="2">
    <source>
        <dbReference type="Pfam" id="PF05678"/>
    </source>
</evidence>
<dbReference type="Pfam" id="PF05678">
    <property type="entry name" value="VQ"/>
    <property type="match status" value="1"/>
</dbReference>
<evidence type="ECO:0000313" key="3">
    <source>
        <dbReference type="EMBL" id="ONK63617.1"/>
    </source>
</evidence>
<dbReference type="Proteomes" id="UP000243459">
    <property type="component" value="Chromosome 7"/>
</dbReference>
<dbReference type="EMBL" id="CM007387">
    <property type="protein sequence ID" value="ONK63617.1"/>
    <property type="molecule type" value="Genomic_DNA"/>
</dbReference>
<dbReference type="AlphaFoldDB" id="A0A5P1EEK0"/>
<accession>A0A5P1EEK0</accession>
<keyword evidence="4" id="KW-1185">Reference proteome</keyword>
<feature type="domain" description="VQ" evidence="2">
    <location>
        <begin position="36"/>
        <end position="57"/>
    </location>
</feature>
<feature type="region of interest" description="Disordered" evidence="1">
    <location>
        <begin position="1"/>
        <end position="25"/>
    </location>
</feature>
<feature type="compositionally biased region" description="Low complexity" evidence="1">
    <location>
        <begin position="1"/>
        <end position="10"/>
    </location>
</feature>
<dbReference type="InterPro" id="IPR039335">
    <property type="entry name" value="SIB1/2"/>
</dbReference>
<dbReference type="Gramene" id="ONK63617">
    <property type="protein sequence ID" value="ONK63617"/>
    <property type="gene ID" value="A4U43_C07F17130"/>
</dbReference>
<dbReference type="PANTHER" id="PTHR33624">
    <property type="entry name" value="SIGMA FACTOR BINDING PROTEIN 1, CHLOROPLASTIC"/>
    <property type="match status" value="1"/>
</dbReference>
<sequence>MERPTPSARPKSPRKAKAKRQNQQPMKVVYITNPIRFNTSASEFRSLVQELTGKDSDIADNLAKYSDDTRAATVAGCAAVSSSSGDNSAGLDHGPLKMFDESFDKFPWFVEDCGFGNEDAAAAAASCKGR</sequence>
<evidence type="ECO:0000256" key="1">
    <source>
        <dbReference type="SAM" id="MobiDB-lite"/>
    </source>
</evidence>
<dbReference type="InterPro" id="IPR008889">
    <property type="entry name" value="VQ"/>
</dbReference>